<dbReference type="EMBL" id="AZFX01000036">
    <property type="protein sequence ID" value="KRM10658.1"/>
    <property type="molecule type" value="Genomic_DNA"/>
</dbReference>
<dbReference type="RefSeq" id="WP_057823988.1">
    <property type="nucleotide sequence ID" value="NZ_AZFX01000036.1"/>
</dbReference>
<organism evidence="2 3">
    <name type="scientific">Lapidilactobacillus concavus DSM 17758</name>
    <dbReference type="NCBI Taxonomy" id="1423735"/>
    <lineage>
        <taxon>Bacteria</taxon>
        <taxon>Bacillati</taxon>
        <taxon>Bacillota</taxon>
        <taxon>Bacilli</taxon>
        <taxon>Lactobacillales</taxon>
        <taxon>Lactobacillaceae</taxon>
        <taxon>Lapidilactobacillus</taxon>
    </lineage>
</organism>
<dbReference type="AlphaFoldDB" id="A0A0R1VZ30"/>
<dbReference type="PANTHER" id="PTHR43792">
    <property type="entry name" value="GNAT FAMILY, PUTATIVE (AFU_ORTHOLOGUE AFUA_3G00765)-RELATED-RELATED"/>
    <property type="match status" value="1"/>
</dbReference>
<gene>
    <name evidence="2" type="ORF">FC15_GL001262</name>
</gene>
<evidence type="ECO:0000313" key="2">
    <source>
        <dbReference type="EMBL" id="KRM10658.1"/>
    </source>
</evidence>
<dbReference type="OrthoDB" id="9798081at2"/>
<evidence type="ECO:0000259" key="1">
    <source>
        <dbReference type="PROSITE" id="PS51186"/>
    </source>
</evidence>
<reference evidence="2 3" key="1">
    <citation type="journal article" date="2015" name="Genome Announc.">
        <title>Expanding the biotechnology potential of lactobacilli through comparative genomics of 213 strains and associated genera.</title>
        <authorList>
            <person name="Sun Z."/>
            <person name="Harris H.M."/>
            <person name="McCann A."/>
            <person name="Guo C."/>
            <person name="Argimon S."/>
            <person name="Zhang W."/>
            <person name="Yang X."/>
            <person name="Jeffery I.B."/>
            <person name="Cooney J.C."/>
            <person name="Kagawa T.F."/>
            <person name="Liu W."/>
            <person name="Song Y."/>
            <person name="Salvetti E."/>
            <person name="Wrobel A."/>
            <person name="Rasinkangas P."/>
            <person name="Parkhill J."/>
            <person name="Rea M.C."/>
            <person name="O'Sullivan O."/>
            <person name="Ritari J."/>
            <person name="Douillard F.P."/>
            <person name="Paul Ross R."/>
            <person name="Yang R."/>
            <person name="Briner A.E."/>
            <person name="Felis G.E."/>
            <person name="de Vos W.M."/>
            <person name="Barrangou R."/>
            <person name="Klaenhammer T.R."/>
            <person name="Caufield P.W."/>
            <person name="Cui Y."/>
            <person name="Zhang H."/>
            <person name="O'Toole P.W."/>
        </authorList>
    </citation>
    <scope>NUCLEOTIDE SEQUENCE [LARGE SCALE GENOMIC DNA]</scope>
    <source>
        <strain evidence="2 3">DSM 17758</strain>
    </source>
</reference>
<dbReference type="InterPro" id="IPR016181">
    <property type="entry name" value="Acyl_CoA_acyltransferase"/>
</dbReference>
<dbReference type="InterPro" id="IPR000182">
    <property type="entry name" value="GNAT_dom"/>
</dbReference>
<protein>
    <recommendedName>
        <fullName evidence="1">N-acetyltransferase domain-containing protein</fullName>
    </recommendedName>
</protein>
<dbReference type="PATRIC" id="fig|1423735.3.peg.1308"/>
<dbReference type="SUPFAM" id="SSF55729">
    <property type="entry name" value="Acyl-CoA N-acyltransferases (Nat)"/>
    <property type="match status" value="1"/>
</dbReference>
<sequence>MLFETNRLIMRDPQKSDFAAYFHLVQDEQATAWGAFGYQRPQTLTEAKSSFEKYYLDPLLGCAVLDKTNQQLIGVLTMMFSEFLGTWEVGYIFHSDYWHQGLATEATRGALRYLFEEQSAPYVFAELVAENQASEHVLQRCQFTYEGLARNAFNLRGVLRNQKRYGMTAAEFQQLRGSHQI</sequence>
<evidence type="ECO:0000313" key="3">
    <source>
        <dbReference type="Proteomes" id="UP000051315"/>
    </source>
</evidence>
<dbReference type="Pfam" id="PF13302">
    <property type="entry name" value="Acetyltransf_3"/>
    <property type="match status" value="1"/>
</dbReference>
<accession>A0A0R1VZ30</accession>
<comment type="caution">
    <text evidence="2">The sequence shown here is derived from an EMBL/GenBank/DDBJ whole genome shotgun (WGS) entry which is preliminary data.</text>
</comment>
<dbReference type="PROSITE" id="PS51186">
    <property type="entry name" value="GNAT"/>
    <property type="match status" value="1"/>
</dbReference>
<dbReference type="Gene3D" id="3.40.630.30">
    <property type="match status" value="1"/>
</dbReference>
<dbReference type="InterPro" id="IPR051531">
    <property type="entry name" value="N-acetyltransferase"/>
</dbReference>
<proteinExistence type="predicted"/>
<dbReference type="GO" id="GO:0016747">
    <property type="term" value="F:acyltransferase activity, transferring groups other than amino-acyl groups"/>
    <property type="evidence" value="ECO:0007669"/>
    <property type="project" value="InterPro"/>
</dbReference>
<feature type="domain" description="N-acetyltransferase" evidence="1">
    <location>
        <begin position="8"/>
        <end position="170"/>
    </location>
</feature>
<name>A0A0R1VZ30_9LACO</name>
<keyword evidence="3" id="KW-1185">Reference proteome</keyword>
<dbReference type="Proteomes" id="UP000051315">
    <property type="component" value="Unassembled WGS sequence"/>
</dbReference>
<dbReference type="STRING" id="1423735.FC15_GL001262"/>